<keyword evidence="2" id="KW-0805">Transcription regulation</keyword>
<feature type="domain" description="Sugar-binding" evidence="5">
    <location>
        <begin position="91"/>
        <end position="337"/>
    </location>
</feature>
<reference evidence="7 8" key="1">
    <citation type="submission" date="2015-09" db="EMBL/GenBank/DDBJ databases">
        <title>Genome sequence of Oxobacter pfennigii DSM 3222.</title>
        <authorList>
            <person name="Poehlein A."/>
            <person name="Bengelsdorf F.R."/>
            <person name="Schiel-Bengelsdorf B."/>
            <person name="Duerre P."/>
            <person name="Daniel R."/>
        </authorList>
    </citation>
    <scope>NUCLEOTIDE SEQUENCE [LARGE SCALE GENOMIC DNA]</scope>
    <source>
        <strain evidence="7 8">DSM 3222</strain>
    </source>
</reference>
<dbReference type="Pfam" id="PF21715">
    <property type="entry name" value="CggR_N"/>
    <property type="match status" value="1"/>
</dbReference>
<comment type="caution">
    <text evidence="7">The sequence shown here is derived from an EMBL/GenBank/DDBJ whole genome shotgun (WGS) entry which is preliminary data.</text>
</comment>
<dbReference type="Gene3D" id="1.10.10.10">
    <property type="entry name" value="Winged helix-like DNA-binding domain superfamily/Winged helix DNA-binding domain"/>
    <property type="match status" value="1"/>
</dbReference>
<dbReference type="AlphaFoldDB" id="A0A0P8W9C5"/>
<evidence type="ECO:0000313" key="8">
    <source>
        <dbReference type="Proteomes" id="UP000050326"/>
    </source>
</evidence>
<accession>A0A0P8W9C5</accession>
<dbReference type="InterPro" id="IPR036388">
    <property type="entry name" value="WH-like_DNA-bd_sf"/>
</dbReference>
<dbReference type="SUPFAM" id="SSF46785">
    <property type="entry name" value="Winged helix' DNA-binding domain"/>
    <property type="match status" value="1"/>
</dbReference>
<dbReference type="GO" id="GO:0003677">
    <property type="term" value="F:DNA binding"/>
    <property type="evidence" value="ECO:0007669"/>
    <property type="project" value="UniProtKB-KW"/>
</dbReference>
<dbReference type="SUPFAM" id="SSF100950">
    <property type="entry name" value="NagB/RpiA/CoA transferase-like"/>
    <property type="match status" value="1"/>
</dbReference>
<dbReference type="OrthoDB" id="9793820at2"/>
<dbReference type="PANTHER" id="PTHR34294">
    <property type="entry name" value="TRANSCRIPTIONAL REGULATOR-RELATED"/>
    <property type="match status" value="1"/>
</dbReference>
<evidence type="ECO:0000256" key="3">
    <source>
        <dbReference type="ARBA" id="ARBA00023125"/>
    </source>
</evidence>
<evidence type="ECO:0000259" key="6">
    <source>
        <dbReference type="Pfam" id="PF21715"/>
    </source>
</evidence>
<protein>
    <submittedName>
        <fullName evidence="7">Central glycolytic regulator protein</fullName>
    </submittedName>
</protein>
<evidence type="ECO:0000259" key="5">
    <source>
        <dbReference type="Pfam" id="PF04198"/>
    </source>
</evidence>
<name>A0A0P8W9C5_9CLOT</name>
<evidence type="ECO:0000313" key="7">
    <source>
        <dbReference type="EMBL" id="KPU45250.1"/>
    </source>
</evidence>
<dbReference type="STRING" id="36849.OXPF_11420"/>
<dbReference type="Proteomes" id="UP000050326">
    <property type="component" value="Unassembled WGS sequence"/>
</dbReference>
<dbReference type="Pfam" id="PF04198">
    <property type="entry name" value="Sugar-bind"/>
    <property type="match status" value="1"/>
</dbReference>
<dbReference type="InterPro" id="IPR051054">
    <property type="entry name" value="SorC_transcr_regulators"/>
</dbReference>
<dbReference type="InterPro" id="IPR048715">
    <property type="entry name" value="CggR_N"/>
</dbReference>
<dbReference type="GO" id="GO:0030246">
    <property type="term" value="F:carbohydrate binding"/>
    <property type="evidence" value="ECO:0007669"/>
    <property type="project" value="InterPro"/>
</dbReference>
<dbReference type="EMBL" id="LKET01000026">
    <property type="protein sequence ID" value="KPU45250.1"/>
    <property type="molecule type" value="Genomic_DNA"/>
</dbReference>
<evidence type="ECO:0000256" key="2">
    <source>
        <dbReference type="ARBA" id="ARBA00023015"/>
    </source>
</evidence>
<gene>
    <name evidence="7" type="primary">cggR</name>
    <name evidence="7" type="ORF">OXPF_11420</name>
</gene>
<organism evidence="7 8">
    <name type="scientific">Oxobacter pfennigii</name>
    <dbReference type="NCBI Taxonomy" id="36849"/>
    <lineage>
        <taxon>Bacteria</taxon>
        <taxon>Bacillati</taxon>
        <taxon>Bacillota</taxon>
        <taxon>Clostridia</taxon>
        <taxon>Eubacteriales</taxon>
        <taxon>Clostridiaceae</taxon>
        <taxon>Oxobacter</taxon>
    </lineage>
</organism>
<keyword evidence="4" id="KW-0804">Transcription</keyword>
<dbReference type="InterPro" id="IPR037171">
    <property type="entry name" value="NagB/RpiA_transferase-like"/>
</dbReference>
<dbReference type="InterPro" id="IPR036390">
    <property type="entry name" value="WH_DNA-bd_sf"/>
</dbReference>
<dbReference type="PANTHER" id="PTHR34294:SF5">
    <property type="entry name" value="CENTRAL GLYCOLYTIC GENES REGULATOR"/>
    <property type="match status" value="1"/>
</dbReference>
<dbReference type="InterPro" id="IPR007324">
    <property type="entry name" value="Sugar-bd_dom_put"/>
</dbReference>
<dbReference type="PATRIC" id="fig|36849.3.peg.1221"/>
<comment type="similarity">
    <text evidence="1">Belongs to the SorC transcriptional regulatory family.</text>
</comment>
<keyword evidence="8" id="KW-1185">Reference proteome</keyword>
<dbReference type="Gene3D" id="3.40.50.1360">
    <property type="match status" value="1"/>
</dbReference>
<proteinExistence type="inferred from homology"/>
<feature type="domain" description="CggR N-terminal DNA binding" evidence="6">
    <location>
        <begin position="19"/>
        <end position="88"/>
    </location>
</feature>
<keyword evidence="3" id="KW-0238">DNA-binding</keyword>
<evidence type="ECO:0000256" key="1">
    <source>
        <dbReference type="ARBA" id="ARBA00010466"/>
    </source>
</evidence>
<sequence>MKNLISIQQKIVPEIIELLEKRYTILRTIYFNQPLGRRTLADLTGTGERIVRAEVNFLKGQGLVIIDQSGMTVTNEGEEIIDSLKDFIREIKGLSFIEDTIKSGLGFKKVIVVPGNADEDKDVIKEMGRAGALYVKGIIKDNDIIAVTGGTSVNELVKGMPQGMNKSNLLVVPARGGMGRLVEIQASTLAQRLAEKLGAGYKLLHVPDVMSKATFETIINEPSIKDIIESIQNANLLIHGIGRTDEMAKRRGLSDKEFEELTEKGAVGEAFGYYFDKDGNIVGKASTIGLNFENVKNIDNIVAIAGGSGKAIAISAAKSFNKNCILVTDEGAAKEIVKLIHRK</sequence>
<evidence type="ECO:0000256" key="4">
    <source>
        <dbReference type="ARBA" id="ARBA00023163"/>
    </source>
</evidence>
<dbReference type="RefSeq" id="WP_054874241.1">
    <property type="nucleotide sequence ID" value="NZ_LKET01000026.1"/>
</dbReference>